<dbReference type="InterPro" id="IPR050147">
    <property type="entry name" value="Ser/Thr_Dehydratase"/>
</dbReference>
<name>A0AA46AH77_9BACL</name>
<keyword evidence="7 12" id="KW-0412">Isoleucine biosynthesis</keyword>
<dbReference type="FunFam" id="3.40.50.1100:FF:000007">
    <property type="entry name" value="L-threonine dehydratase catabolic TdcB"/>
    <property type="match status" value="1"/>
</dbReference>
<comment type="cofactor">
    <cofactor evidence="2 12">
        <name>pyridoxal 5'-phosphate</name>
        <dbReference type="ChEBI" id="CHEBI:597326"/>
    </cofactor>
</comment>
<keyword evidence="6 12" id="KW-0028">Amino-acid biosynthesis</keyword>
<evidence type="ECO:0000256" key="2">
    <source>
        <dbReference type="ARBA" id="ARBA00001933"/>
    </source>
</evidence>
<dbReference type="EC" id="4.3.1.19" evidence="12"/>
<feature type="domain" description="ACT-like" evidence="13">
    <location>
        <begin position="336"/>
        <end position="410"/>
    </location>
</feature>
<dbReference type="GO" id="GO:0009097">
    <property type="term" value="P:isoleucine biosynthetic process"/>
    <property type="evidence" value="ECO:0007669"/>
    <property type="project" value="UniProtKB-UniRule"/>
</dbReference>
<comment type="pathway">
    <text evidence="3 12">Amino-acid biosynthesis; L-isoleucine biosynthesis; 2-oxobutanoate from L-threonine: step 1/1.</text>
</comment>
<evidence type="ECO:0000313" key="14">
    <source>
        <dbReference type="EMBL" id="SMP36212.1"/>
    </source>
</evidence>
<organism evidence="14 15">
    <name type="scientific">Laceyella tengchongensis</name>
    <dbReference type="NCBI Taxonomy" id="574699"/>
    <lineage>
        <taxon>Bacteria</taxon>
        <taxon>Bacillati</taxon>
        <taxon>Bacillota</taxon>
        <taxon>Bacilli</taxon>
        <taxon>Bacillales</taxon>
        <taxon>Thermoactinomycetaceae</taxon>
        <taxon>Laceyella</taxon>
    </lineage>
</organism>
<keyword evidence="9 12" id="KW-0456">Lyase</keyword>
<dbReference type="InterPro" id="IPR000634">
    <property type="entry name" value="Ser/Thr_deHydtase_PyrdxlP-BS"/>
</dbReference>
<dbReference type="InterPro" id="IPR045865">
    <property type="entry name" value="ACT-like_dom_sf"/>
</dbReference>
<protein>
    <recommendedName>
        <fullName evidence="12">L-threonine dehydratase</fullName>
        <ecNumber evidence="12">4.3.1.19</ecNumber>
    </recommendedName>
    <alternativeName>
        <fullName evidence="12">Threonine deaminase</fullName>
    </alternativeName>
</protein>
<accession>A0AA46AH77</accession>
<comment type="function">
    <text evidence="11 12">Catalyzes the anaerobic formation of alpha-ketobutyrate and ammonia from threonine in a two-step reaction. The first step involved a dehydration of threonine and a production of enamine intermediates (aminocrotonate), which tautomerizes to its imine form (iminobutyrate). Both intermediates are unstable and short-lived. The second step is the nonenzymatic hydrolysis of the enamine/imine intermediates to form 2-ketobutyrate and free ammonia. In the low water environment of the cell, the second step is accelerated by RidA.</text>
</comment>
<dbReference type="Proteomes" id="UP001157946">
    <property type="component" value="Unassembled WGS sequence"/>
</dbReference>
<dbReference type="Pfam" id="PF00291">
    <property type="entry name" value="PALP"/>
    <property type="match status" value="1"/>
</dbReference>
<dbReference type="NCBIfam" id="TIGR02079">
    <property type="entry name" value="THD1"/>
    <property type="match status" value="1"/>
</dbReference>
<evidence type="ECO:0000256" key="6">
    <source>
        <dbReference type="ARBA" id="ARBA00022605"/>
    </source>
</evidence>
<dbReference type="Pfam" id="PF00585">
    <property type="entry name" value="Thr_dehydrat_C"/>
    <property type="match status" value="1"/>
</dbReference>
<gene>
    <name evidence="12" type="primary">ilvA</name>
    <name evidence="14" type="ORF">SAMN06265361_1173</name>
</gene>
<reference evidence="14" key="1">
    <citation type="submission" date="2017-05" db="EMBL/GenBank/DDBJ databases">
        <authorList>
            <person name="Varghese N."/>
            <person name="Submissions S."/>
        </authorList>
    </citation>
    <scope>NUCLEOTIDE SEQUENCE</scope>
    <source>
        <strain evidence="14">DSM 45262</strain>
    </source>
</reference>
<dbReference type="PANTHER" id="PTHR48078:SF11">
    <property type="entry name" value="THREONINE DEHYDRATASE, MITOCHONDRIAL"/>
    <property type="match status" value="1"/>
</dbReference>
<evidence type="ECO:0000256" key="1">
    <source>
        <dbReference type="ARBA" id="ARBA00001274"/>
    </source>
</evidence>
<dbReference type="InterPro" id="IPR011820">
    <property type="entry name" value="IlvA"/>
</dbReference>
<comment type="catalytic activity">
    <reaction evidence="1 12">
        <text>L-threonine = 2-oxobutanoate + NH4(+)</text>
        <dbReference type="Rhea" id="RHEA:22108"/>
        <dbReference type="ChEBI" id="CHEBI:16763"/>
        <dbReference type="ChEBI" id="CHEBI:28938"/>
        <dbReference type="ChEBI" id="CHEBI:57926"/>
        <dbReference type="EC" id="4.3.1.19"/>
    </reaction>
</comment>
<dbReference type="SUPFAM" id="SSF53686">
    <property type="entry name" value="Tryptophan synthase beta subunit-like PLP-dependent enzymes"/>
    <property type="match status" value="1"/>
</dbReference>
<keyword evidence="10 12" id="KW-0100">Branched-chain amino acid biosynthesis</keyword>
<evidence type="ECO:0000256" key="4">
    <source>
        <dbReference type="ARBA" id="ARBA00010869"/>
    </source>
</evidence>
<dbReference type="NCBIfam" id="NF006390">
    <property type="entry name" value="PRK08639.1"/>
    <property type="match status" value="1"/>
</dbReference>
<evidence type="ECO:0000256" key="7">
    <source>
        <dbReference type="ARBA" id="ARBA00022624"/>
    </source>
</evidence>
<evidence type="ECO:0000256" key="12">
    <source>
        <dbReference type="RuleBase" id="RU362012"/>
    </source>
</evidence>
<comment type="caution">
    <text evidence="14">The sequence shown here is derived from an EMBL/GenBank/DDBJ whole genome shotgun (WGS) entry which is preliminary data.</text>
</comment>
<dbReference type="Gene3D" id="3.40.50.1100">
    <property type="match status" value="2"/>
</dbReference>
<dbReference type="GO" id="GO:0030170">
    <property type="term" value="F:pyridoxal phosphate binding"/>
    <property type="evidence" value="ECO:0007669"/>
    <property type="project" value="InterPro"/>
</dbReference>
<dbReference type="PANTHER" id="PTHR48078">
    <property type="entry name" value="THREONINE DEHYDRATASE, MITOCHONDRIAL-RELATED"/>
    <property type="match status" value="1"/>
</dbReference>
<dbReference type="GO" id="GO:0006567">
    <property type="term" value="P:L-threonine catabolic process"/>
    <property type="evidence" value="ECO:0007669"/>
    <property type="project" value="TreeGrafter"/>
</dbReference>
<proteinExistence type="inferred from homology"/>
<dbReference type="InterPro" id="IPR001721">
    <property type="entry name" value="TD_ACT-like"/>
</dbReference>
<evidence type="ECO:0000313" key="15">
    <source>
        <dbReference type="Proteomes" id="UP001157946"/>
    </source>
</evidence>
<evidence type="ECO:0000256" key="8">
    <source>
        <dbReference type="ARBA" id="ARBA00022898"/>
    </source>
</evidence>
<dbReference type="InterPro" id="IPR001926">
    <property type="entry name" value="TrpB-like_PALP"/>
</dbReference>
<dbReference type="GO" id="GO:0006565">
    <property type="term" value="P:L-serine catabolic process"/>
    <property type="evidence" value="ECO:0007669"/>
    <property type="project" value="TreeGrafter"/>
</dbReference>
<evidence type="ECO:0000256" key="3">
    <source>
        <dbReference type="ARBA" id="ARBA00004810"/>
    </source>
</evidence>
<comment type="subunit">
    <text evidence="5 12">Homotetramer.</text>
</comment>
<evidence type="ECO:0000259" key="13">
    <source>
        <dbReference type="PROSITE" id="PS51672"/>
    </source>
</evidence>
<dbReference type="AlphaFoldDB" id="A0AA46AH77"/>
<dbReference type="RefSeq" id="WP_284724682.1">
    <property type="nucleotide sequence ID" value="NZ_FXTU01000017.1"/>
</dbReference>
<comment type="similarity">
    <text evidence="4 12">Belongs to the serine/threonine dehydratase family.</text>
</comment>
<keyword evidence="8 12" id="KW-0663">Pyridoxal phosphate</keyword>
<dbReference type="SUPFAM" id="SSF55021">
    <property type="entry name" value="ACT-like"/>
    <property type="match status" value="1"/>
</dbReference>
<evidence type="ECO:0000256" key="5">
    <source>
        <dbReference type="ARBA" id="ARBA00011881"/>
    </source>
</evidence>
<dbReference type="FunFam" id="3.40.50.1100:FF:000005">
    <property type="entry name" value="Threonine dehydratase catabolic"/>
    <property type="match status" value="1"/>
</dbReference>
<dbReference type="EMBL" id="FXTU01000017">
    <property type="protein sequence ID" value="SMP36212.1"/>
    <property type="molecule type" value="Genomic_DNA"/>
</dbReference>
<dbReference type="InterPro" id="IPR036052">
    <property type="entry name" value="TrpB-like_PALP_sf"/>
</dbReference>
<dbReference type="CDD" id="cd04907">
    <property type="entry name" value="ACT_ThrD-I_2"/>
    <property type="match status" value="1"/>
</dbReference>
<evidence type="ECO:0000256" key="11">
    <source>
        <dbReference type="ARBA" id="ARBA00025527"/>
    </source>
</evidence>
<dbReference type="PROSITE" id="PS51672">
    <property type="entry name" value="ACT_LIKE"/>
    <property type="match status" value="1"/>
</dbReference>
<dbReference type="GO" id="GO:0003941">
    <property type="term" value="F:L-serine ammonia-lyase activity"/>
    <property type="evidence" value="ECO:0007669"/>
    <property type="project" value="TreeGrafter"/>
</dbReference>
<dbReference type="CDD" id="cd01562">
    <property type="entry name" value="Thr-dehyd"/>
    <property type="match status" value="1"/>
</dbReference>
<evidence type="ECO:0000256" key="9">
    <source>
        <dbReference type="ARBA" id="ARBA00023239"/>
    </source>
</evidence>
<sequence length="419" mass="46608">MINVKEAVGPGDVVSARSALKDVVRQTPLEYDALLSDRHQCQLYLKREDLQVVRSFKLRGAYHFLSRRSRDELDRGVVCASAGNHAQGVAYSCRLLQVQGKIFMPTTTPNQKVNQVARFGGPYVEIVLTGDTFDASFAEAMRVCERERKLFVHPFDDPDVIAGQGTVGLEIIEQFSGSIDYLFVGIGGGGLAAGLGTYLKKISPMTKIIGVEPAGAPAMHMSLHQNERVMLRELDKFVDGAAVQQVGTLTLEICKQVLDDVVLVPEGKVCSTILQLYNENAIVVEPAGALALAALDFYRNELKGKNVVCVISGGNNDIDRMSEIKERSLIYEGLKHYFIINFPQRAGALREFINGVLTEQADITRFEYIKKNNRDSGPALVGIELKERDEYPLLIERMERNQVDYMEINKDPNLFHLLI</sequence>
<keyword evidence="15" id="KW-1185">Reference proteome</keyword>
<evidence type="ECO:0000256" key="10">
    <source>
        <dbReference type="ARBA" id="ARBA00023304"/>
    </source>
</evidence>
<dbReference type="GO" id="GO:0004794">
    <property type="term" value="F:threonine deaminase activity"/>
    <property type="evidence" value="ECO:0007669"/>
    <property type="project" value="UniProtKB-UniRule"/>
</dbReference>
<dbReference type="PROSITE" id="PS00165">
    <property type="entry name" value="DEHYDRATASE_SER_THR"/>
    <property type="match status" value="1"/>
</dbReference>